<name>A0A7W7AY62_9SPHN</name>
<feature type="compositionally biased region" description="Basic and acidic residues" evidence="1">
    <location>
        <begin position="8"/>
        <end position="17"/>
    </location>
</feature>
<sequence>MANSPEYARMRESHCRTMAESATDPAVKRIHEELAIRYARQAAEALNAASAHAPGLDAEHQGGGMAARRERNAR</sequence>
<reference evidence="2 3" key="1">
    <citation type="submission" date="2020-08" db="EMBL/GenBank/DDBJ databases">
        <title>Genomic Encyclopedia of Type Strains, Phase IV (KMG-IV): sequencing the most valuable type-strain genomes for metagenomic binning, comparative biology and taxonomic classification.</title>
        <authorList>
            <person name="Goeker M."/>
        </authorList>
    </citation>
    <scope>NUCLEOTIDE SEQUENCE [LARGE SCALE GENOMIC DNA]</scope>
    <source>
        <strain evidence="2 3">DSM 17328</strain>
    </source>
</reference>
<protein>
    <submittedName>
        <fullName evidence="2">Uncharacterized protein</fullName>
    </submittedName>
</protein>
<comment type="caution">
    <text evidence="2">The sequence shown here is derived from an EMBL/GenBank/DDBJ whole genome shotgun (WGS) entry which is preliminary data.</text>
</comment>
<evidence type="ECO:0000256" key="1">
    <source>
        <dbReference type="SAM" id="MobiDB-lite"/>
    </source>
</evidence>
<accession>A0A7W7AY62</accession>
<dbReference type="Proteomes" id="UP000566324">
    <property type="component" value="Unassembled WGS sequence"/>
</dbReference>
<feature type="region of interest" description="Disordered" evidence="1">
    <location>
        <begin position="1"/>
        <end position="24"/>
    </location>
</feature>
<dbReference type="RefSeq" id="WP_184063632.1">
    <property type="nucleotide sequence ID" value="NZ_JACHNZ010000001.1"/>
</dbReference>
<dbReference type="AlphaFoldDB" id="A0A7W7AY62"/>
<keyword evidence="3" id="KW-1185">Reference proteome</keyword>
<feature type="region of interest" description="Disordered" evidence="1">
    <location>
        <begin position="47"/>
        <end position="74"/>
    </location>
</feature>
<evidence type="ECO:0000313" key="3">
    <source>
        <dbReference type="Proteomes" id="UP000566324"/>
    </source>
</evidence>
<proteinExistence type="predicted"/>
<evidence type="ECO:0000313" key="2">
    <source>
        <dbReference type="EMBL" id="MBB4630553.1"/>
    </source>
</evidence>
<organism evidence="2 3">
    <name type="scientific">Sphingosinicella soli</name>
    <dbReference type="NCBI Taxonomy" id="333708"/>
    <lineage>
        <taxon>Bacteria</taxon>
        <taxon>Pseudomonadati</taxon>
        <taxon>Pseudomonadota</taxon>
        <taxon>Alphaproteobacteria</taxon>
        <taxon>Sphingomonadales</taxon>
        <taxon>Sphingosinicellaceae</taxon>
        <taxon>Sphingosinicella</taxon>
    </lineage>
</organism>
<gene>
    <name evidence="2" type="ORF">GGQ98_000154</name>
</gene>
<dbReference type="EMBL" id="JACHNZ010000001">
    <property type="protein sequence ID" value="MBB4630553.1"/>
    <property type="molecule type" value="Genomic_DNA"/>
</dbReference>